<name>A0AAW1BYB6_CROAD</name>
<comment type="similarity">
    <text evidence="2">Belongs to the peptidase S1 family. Snake venom subfamily.</text>
</comment>
<gene>
    <name evidence="7" type="ORF">NXF25_005933</name>
</gene>
<dbReference type="PANTHER" id="PTHR24253">
    <property type="entry name" value="TRANSMEMBRANE PROTEASE SERINE"/>
    <property type="match status" value="1"/>
</dbReference>
<evidence type="ECO:0000313" key="7">
    <source>
        <dbReference type="EMBL" id="KAK9407159.1"/>
    </source>
</evidence>
<dbReference type="InterPro" id="IPR043504">
    <property type="entry name" value="Peptidase_S1_PA_chymotrypsin"/>
</dbReference>
<comment type="subunit">
    <text evidence="3">Monomer.</text>
</comment>
<dbReference type="AlphaFoldDB" id="A0AAW1BYB6"/>
<dbReference type="PANTHER" id="PTHR24253:SF153">
    <property type="entry name" value="SERINE PROTEASE HEPSIN"/>
    <property type="match status" value="1"/>
</dbReference>
<evidence type="ECO:0000256" key="3">
    <source>
        <dbReference type="ARBA" id="ARBA00011245"/>
    </source>
</evidence>
<dbReference type="InterPro" id="IPR001254">
    <property type="entry name" value="Trypsin_dom"/>
</dbReference>
<evidence type="ECO:0000256" key="5">
    <source>
        <dbReference type="ARBA" id="ARBA00023157"/>
    </source>
</evidence>
<evidence type="ECO:0000256" key="2">
    <source>
        <dbReference type="ARBA" id="ARBA00009228"/>
    </source>
</evidence>
<keyword evidence="5" id="KW-1015">Disulfide bond</keyword>
<sequence length="80" mass="8867">MLGAWPWQISLQVYAIGVGYVHVCGGSLINTSIVLTAAHCIKISEYVPFHSNTFSSIGCNKSTDQRNTDQIYNYISKIEI</sequence>
<keyword evidence="4" id="KW-0964">Secreted</keyword>
<dbReference type="GO" id="GO:0006508">
    <property type="term" value="P:proteolysis"/>
    <property type="evidence" value="ECO:0007669"/>
    <property type="project" value="InterPro"/>
</dbReference>
<protein>
    <recommendedName>
        <fullName evidence="6">Peptidase S1 domain-containing protein</fullName>
    </recommendedName>
</protein>
<comment type="subcellular location">
    <subcellularLocation>
        <location evidence="1">Secreted</location>
    </subcellularLocation>
</comment>
<comment type="caution">
    <text evidence="7">The sequence shown here is derived from an EMBL/GenBank/DDBJ whole genome shotgun (WGS) entry which is preliminary data.</text>
</comment>
<evidence type="ECO:0000256" key="4">
    <source>
        <dbReference type="ARBA" id="ARBA00022525"/>
    </source>
</evidence>
<dbReference type="Proteomes" id="UP001474421">
    <property type="component" value="Unassembled WGS sequence"/>
</dbReference>
<proteinExistence type="inferred from homology"/>
<feature type="domain" description="Peptidase S1" evidence="6">
    <location>
        <begin position="3"/>
        <end position="48"/>
    </location>
</feature>
<dbReference type="GO" id="GO:0005576">
    <property type="term" value="C:extracellular region"/>
    <property type="evidence" value="ECO:0007669"/>
    <property type="project" value="UniProtKB-SubCell"/>
</dbReference>
<dbReference type="InterPro" id="IPR018114">
    <property type="entry name" value="TRYPSIN_HIS"/>
</dbReference>
<organism evidence="7 8">
    <name type="scientific">Crotalus adamanteus</name>
    <name type="common">Eastern diamondback rattlesnake</name>
    <dbReference type="NCBI Taxonomy" id="8729"/>
    <lineage>
        <taxon>Eukaryota</taxon>
        <taxon>Metazoa</taxon>
        <taxon>Chordata</taxon>
        <taxon>Craniata</taxon>
        <taxon>Vertebrata</taxon>
        <taxon>Euteleostomi</taxon>
        <taxon>Lepidosauria</taxon>
        <taxon>Squamata</taxon>
        <taxon>Bifurcata</taxon>
        <taxon>Unidentata</taxon>
        <taxon>Episquamata</taxon>
        <taxon>Toxicofera</taxon>
        <taxon>Serpentes</taxon>
        <taxon>Colubroidea</taxon>
        <taxon>Viperidae</taxon>
        <taxon>Crotalinae</taxon>
        <taxon>Crotalus</taxon>
    </lineage>
</organism>
<dbReference type="Gene3D" id="2.40.10.10">
    <property type="entry name" value="Trypsin-like serine proteases"/>
    <property type="match status" value="1"/>
</dbReference>
<accession>A0AAW1BYB6</accession>
<dbReference type="PROSITE" id="PS00134">
    <property type="entry name" value="TRYPSIN_HIS"/>
    <property type="match status" value="1"/>
</dbReference>
<reference evidence="7 8" key="1">
    <citation type="journal article" date="2024" name="Proc. Natl. Acad. Sci. U.S.A.">
        <title>The genetic regulatory architecture and epigenomic basis for age-related changes in rattlesnake venom.</title>
        <authorList>
            <person name="Hogan M.P."/>
            <person name="Holding M.L."/>
            <person name="Nystrom G.S."/>
            <person name="Colston T.J."/>
            <person name="Bartlett D.A."/>
            <person name="Mason A.J."/>
            <person name="Ellsworth S.A."/>
            <person name="Rautsaw R.M."/>
            <person name="Lawrence K.C."/>
            <person name="Strickland J.L."/>
            <person name="He B."/>
            <person name="Fraser P."/>
            <person name="Margres M.J."/>
            <person name="Gilbert D.M."/>
            <person name="Gibbs H.L."/>
            <person name="Parkinson C.L."/>
            <person name="Rokyta D.R."/>
        </authorList>
    </citation>
    <scope>NUCLEOTIDE SEQUENCE [LARGE SCALE GENOMIC DNA]</scope>
    <source>
        <tissue evidence="7">Blood</tissue>
    </source>
</reference>
<dbReference type="EMBL" id="JAOTOJ010000002">
    <property type="protein sequence ID" value="KAK9407159.1"/>
    <property type="molecule type" value="Genomic_DNA"/>
</dbReference>
<evidence type="ECO:0000256" key="1">
    <source>
        <dbReference type="ARBA" id="ARBA00004613"/>
    </source>
</evidence>
<dbReference type="Pfam" id="PF00089">
    <property type="entry name" value="Trypsin"/>
    <property type="match status" value="1"/>
</dbReference>
<dbReference type="SUPFAM" id="SSF50494">
    <property type="entry name" value="Trypsin-like serine proteases"/>
    <property type="match status" value="1"/>
</dbReference>
<evidence type="ECO:0000259" key="6">
    <source>
        <dbReference type="Pfam" id="PF00089"/>
    </source>
</evidence>
<evidence type="ECO:0000313" key="8">
    <source>
        <dbReference type="Proteomes" id="UP001474421"/>
    </source>
</evidence>
<keyword evidence="8" id="KW-1185">Reference proteome</keyword>
<dbReference type="InterPro" id="IPR009003">
    <property type="entry name" value="Peptidase_S1_PA"/>
</dbReference>
<dbReference type="GO" id="GO:0004252">
    <property type="term" value="F:serine-type endopeptidase activity"/>
    <property type="evidence" value="ECO:0007669"/>
    <property type="project" value="InterPro"/>
</dbReference>